<accession>A0A0C3QH97</accession>
<dbReference type="AlphaFoldDB" id="A0A0C3QH97"/>
<sequence length="198" mass="21820">MAGGDRNFENCRSKPALLPLQSHKPGKRRSHFTAVFGMVYSHLRSSAMDTRSLYSFSLQLVMVAADIMPPRHVVAPSPRYPSPVSGDLPAPDPLSYCDIKRERDPATRVRYSSHLGYFSIPQGWKRHISQVHAVTFLGAVGTTPRMLLLLRQVLIVPGSNVPAPRGPLPADTLGSSPAKSKWPLEKILQLRDNFLAAS</sequence>
<evidence type="ECO:0000256" key="1">
    <source>
        <dbReference type="SAM" id="MobiDB-lite"/>
    </source>
</evidence>
<keyword evidence="3" id="KW-1185">Reference proteome</keyword>
<proteinExistence type="predicted"/>
<reference evidence="3" key="2">
    <citation type="submission" date="2015-01" db="EMBL/GenBank/DDBJ databases">
        <title>Evolutionary Origins and Diversification of the Mycorrhizal Mutualists.</title>
        <authorList>
            <consortium name="DOE Joint Genome Institute"/>
            <consortium name="Mycorrhizal Genomics Consortium"/>
            <person name="Kohler A."/>
            <person name="Kuo A."/>
            <person name="Nagy L.G."/>
            <person name="Floudas D."/>
            <person name="Copeland A."/>
            <person name="Barry K.W."/>
            <person name="Cichocki N."/>
            <person name="Veneault-Fourrey C."/>
            <person name="LaButti K."/>
            <person name="Lindquist E.A."/>
            <person name="Lipzen A."/>
            <person name="Lundell T."/>
            <person name="Morin E."/>
            <person name="Murat C."/>
            <person name="Riley R."/>
            <person name="Ohm R."/>
            <person name="Sun H."/>
            <person name="Tunlid A."/>
            <person name="Henrissat B."/>
            <person name="Grigoriev I.V."/>
            <person name="Hibbett D.S."/>
            <person name="Martin F."/>
        </authorList>
    </citation>
    <scope>NUCLEOTIDE SEQUENCE [LARGE SCALE GENOMIC DNA]</scope>
    <source>
        <strain evidence="3">MUT 4182</strain>
    </source>
</reference>
<dbReference type="Proteomes" id="UP000054248">
    <property type="component" value="Unassembled WGS sequence"/>
</dbReference>
<feature type="compositionally biased region" description="Basic and acidic residues" evidence="1">
    <location>
        <begin position="1"/>
        <end position="12"/>
    </location>
</feature>
<dbReference type="EMBL" id="KN823034">
    <property type="protein sequence ID" value="KIO25866.1"/>
    <property type="molecule type" value="Genomic_DNA"/>
</dbReference>
<dbReference type="HOGENOM" id="CLU_1379042_0_0_1"/>
<feature type="region of interest" description="Disordered" evidence="1">
    <location>
        <begin position="1"/>
        <end position="25"/>
    </location>
</feature>
<organism evidence="2 3">
    <name type="scientific">Tulasnella calospora MUT 4182</name>
    <dbReference type="NCBI Taxonomy" id="1051891"/>
    <lineage>
        <taxon>Eukaryota</taxon>
        <taxon>Fungi</taxon>
        <taxon>Dikarya</taxon>
        <taxon>Basidiomycota</taxon>
        <taxon>Agaricomycotina</taxon>
        <taxon>Agaricomycetes</taxon>
        <taxon>Cantharellales</taxon>
        <taxon>Tulasnellaceae</taxon>
        <taxon>Tulasnella</taxon>
    </lineage>
</organism>
<name>A0A0C3QH97_9AGAM</name>
<reference evidence="2 3" key="1">
    <citation type="submission" date="2014-04" db="EMBL/GenBank/DDBJ databases">
        <authorList>
            <consortium name="DOE Joint Genome Institute"/>
            <person name="Kuo A."/>
            <person name="Girlanda M."/>
            <person name="Perotto S."/>
            <person name="Kohler A."/>
            <person name="Nagy L.G."/>
            <person name="Floudas D."/>
            <person name="Copeland A."/>
            <person name="Barry K.W."/>
            <person name="Cichocki N."/>
            <person name="Veneault-Fourrey C."/>
            <person name="LaButti K."/>
            <person name="Lindquist E.A."/>
            <person name="Lipzen A."/>
            <person name="Lundell T."/>
            <person name="Morin E."/>
            <person name="Murat C."/>
            <person name="Sun H."/>
            <person name="Tunlid A."/>
            <person name="Henrissat B."/>
            <person name="Grigoriev I.V."/>
            <person name="Hibbett D.S."/>
            <person name="Martin F."/>
            <person name="Nordberg H.P."/>
            <person name="Cantor M.N."/>
            <person name="Hua S.X."/>
        </authorList>
    </citation>
    <scope>NUCLEOTIDE SEQUENCE [LARGE SCALE GENOMIC DNA]</scope>
    <source>
        <strain evidence="2 3">MUT 4182</strain>
    </source>
</reference>
<protein>
    <submittedName>
        <fullName evidence="2">Uncharacterized protein</fullName>
    </submittedName>
</protein>
<evidence type="ECO:0000313" key="2">
    <source>
        <dbReference type="EMBL" id="KIO25866.1"/>
    </source>
</evidence>
<evidence type="ECO:0000313" key="3">
    <source>
        <dbReference type="Proteomes" id="UP000054248"/>
    </source>
</evidence>
<gene>
    <name evidence="2" type="ORF">M407DRAFT_243940</name>
</gene>